<name>A0A427YJ39_9TREE</name>
<evidence type="ECO:0000313" key="3">
    <source>
        <dbReference type="EMBL" id="RSH91089.1"/>
    </source>
</evidence>
<proteinExistence type="predicted"/>
<accession>A0A427YJ39</accession>
<gene>
    <name evidence="3" type="ORF">EHS25_010265</name>
</gene>
<comment type="caution">
    <text evidence="3">The sequence shown here is derived from an EMBL/GenBank/DDBJ whole genome shotgun (WGS) entry which is preliminary data.</text>
</comment>
<protein>
    <submittedName>
        <fullName evidence="3">Uncharacterized protein</fullName>
    </submittedName>
</protein>
<feature type="compositionally biased region" description="Basic and acidic residues" evidence="2">
    <location>
        <begin position="23"/>
        <end position="35"/>
    </location>
</feature>
<dbReference type="OrthoDB" id="10474193at2759"/>
<feature type="coiled-coil region" evidence="1">
    <location>
        <begin position="154"/>
        <end position="198"/>
    </location>
</feature>
<keyword evidence="4" id="KW-1185">Reference proteome</keyword>
<dbReference type="EMBL" id="RSCD01000009">
    <property type="protein sequence ID" value="RSH91089.1"/>
    <property type="molecule type" value="Genomic_DNA"/>
</dbReference>
<keyword evidence="1" id="KW-0175">Coiled coil</keyword>
<evidence type="ECO:0000256" key="1">
    <source>
        <dbReference type="SAM" id="Coils"/>
    </source>
</evidence>
<feature type="compositionally biased region" description="Polar residues" evidence="2">
    <location>
        <begin position="78"/>
        <end position="111"/>
    </location>
</feature>
<evidence type="ECO:0000256" key="2">
    <source>
        <dbReference type="SAM" id="MobiDB-lite"/>
    </source>
</evidence>
<feature type="compositionally biased region" description="Basic and acidic residues" evidence="2">
    <location>
        <begin position="1"/>
        <end position="11"/>
    </location>
</feature>
<organism evidence="3 4">
    <name type="scientific">Saitozyma podzolica</name>
    <dbReference type="NCBI Taxonomy" id="1890683"/>
    <lineage>
        <taxon>Eukaryota</taxon>
        <taxon>Fungi</taxon>
        <taxon>Dikarya</taxon>
        <taxon>Basidiomycota</taxon>
        <taxon>Agaricomycotina</taxon>
        <taxon>Tremellomycetes</taxon>
        <taxon>Tremellales</taxon>
        <taxon>Trimorphomycetaceae</taxon>
        <taxon>Saitozyma</taxon>
    </lineage>
</organism>
<reference evidence="3 4" key="1">
    <citation type="submission" date="2018-11" db="EMBL/GenBank/DDBJ databases">
        <title>Genome sequence of Saitozyma podzolica DSM 27192.</title>
        <authorList>
            <person name="Aliyu H."/>
            <person name="Gorte O."/>
            <person name="Ochsenreither K."/>
        </authorList>
    </citation>
    <scope>NUCLEOTIDE SEQUENCE [LARGE SCALE GENOMIC DNA]</scope>
    <source>
        <strain evidence="3 4">DSM 27192</strain>
    </source>
</reference>
<dbReference type="AlphaFoldDB" id="A0A427YJ39"/>
<feature type="region of interest" description="Disordered" evidence="2">
    <location>
        <begin position="1"/>
        <end position="112"/>
    </location>
</feature>
<feature type="compositionally biased region" description="Polar residues" evidence="2">
    <location>
        <begin position="12"/>
        <end position="21"/>
    </location>
</feature>
<dbReference type="Proteomes" id="UP000279259">
    <property type="component" value="Unassembled WGS sequence"/>
</dbReference>
<sequence>MSRYSRNRERSNIPQSGTPRSPSRPDHDQTRHDHTSFGPTPGPYYSQIELNDFGGDLNDEQIAELDRDLSAAAEGNRTEQSNAPVHSRPAGTNTNNDVHPQDPFTSITRSPQPLGALGAKRISVEVHSLSDDPAVLRFRLKGALDALAASHKASAEVRDKNTRLMNEKRALQEEVAARRRAQADMARELEKLRKERAEWGSMGYGKQTLMEKNTGGCEDSGEGAREGAANLSLMRFVLK</sequence>
<evidence type="ECO:0000313" key="4">
    <source>
        <dbReference type="Proteomes" id="UP000279259"/>
    </source>
</evidence>